<dbReference type="InterPro" id="IPR001296">
    <property type="entry name" value="Glyco_trans_1"/>
</dbReference>
<dbReference type="Pfam" id="PF00534">
    <property type="entry name" value="Glycos_transf_1"/>
    <property type="match status" value="1"/>
</dbReference>
<keyword evidence="2" id="KW-0808">Transferase</keyword>
<organism evidence="6 7">
    <name type="scientific">Kitasatospora paracochleata</name>
    <dbReference type="NCBI Taxonomy" id="58354"/>
    <lineage>
        <taxon>Bacteria</taxon>
        <taxon>Bacillati</taxon>
        <taxon>Actinomycetota</taxon>
        <taxon>Actinomycetes</taxon>
        <taxon>Kitasatosporales</taxon>
        <taxon>Streptomycetaceae</taxon>
        <taxon>Kitasatospora</taxon>
    </lineage>
</organism>
<name>A0ABT1JB61_9ACTN</name>
<proteinExistence type="predicted"/>
<feature type="region of interest" description="Disordered" evidence="3">
    <location>
        <begin position="394"/>
        <end position="415"/>
    </location>
</feature>
<feature type="domain" description="Glycosyltransferase subfamily 4-like N-terminal" evidence="5">
    <location>
        <begin position="14"/>
        <end position="182"/>
    </location>
</feature>
<evidence type="ECO:0000313" key="6">
    <source>
        <dbReference type="EMBL" id="MCP2313901.1"/>
    </source>
</evidence>
<comment type="caution">
    <text evidence="6">The sequence shown here is derived from an EMBL/GenBank/DDBJ whole genome shotgun (WGS) entry which is preliminary data.</text>
</comment>
<accession>A0ABT1JB61</accession>
<gene>
    <name evidence="6" type="ORF">FHR36_007100</name>
</gene>
<dbReference type="SUPFAM" id="SSF56784">
    <property type="entry name" value="HAD-like"/>
    <property type="match status" value="1"/>
</dbReference>
<dbReference type="PRINTS" id="PR00413">
    <property type="entry name" value="HADHALOGNASE"/>
</dbReference>
<evidence type="ECO:0000259" key="5">
    <source>
        <dbReference type="Pfam" id="PF13439"/>
    </source>
</evidence>
<dbReference type="PANTHER" id="PTHR45947">
    <property type="entry name" value="SULFOQUINOVOSYL TRANSFERASE SQD2"/>
    <property type="match status" value="1"/>
</dbReference>
<dbReference type="Pfam" id="PF13439">
    <property type="entry name" value="Glyco_transf_4"/>
    <property type="match status" value="1"/>
</dbReference>
<dbReference type="Proteomes" id="UP001206483">
    <property type="component" value="Unassembled WGS sequence"/>
</dbReference>
<dbReference type="Pfam" id="PF00702">
    <property type="entry name" value="Hydrolase"/>
    <property type="match status" value="1"/>
</dbReference>
<protein>
    <submittedName>
        <fullName evidence="6">Glycosyltransferase involved in cell wall biosynthesis/FMN phosphatase YigB (HAD superfamily)</fullName>
    </submittedName>
</protein>
<dbReference type="SUPFAM" id="SSF53756">
    <property type="entry name" value="UDP-Glycosyltransferase/glycogen phosphorylase"/>
    <property type="match status" value="1"/>
</dbReference>
<sequence length="651" mass="70380">MRLLILTATFHPLIGGAETYAFQVAQLLAARRHQVTVATDLPSGHQPGEQIDGDPAGVRVERLSSYRTTTESTIAWEQMAFGLLPELQYLVDDFRPDILLSNSLDTAITAKMLALGADIPWAAAFHEQQPEAEPLGAGRLRMVYETLRPDLVLAGSAFYAARALHWAPDLATALIHHGVDTDLFHPARREPHVRERYGLTREHLLIVCAGRLKHRKGMHNLLPAFAEIHRRHPETRLLIAGSVNSASRAYADQLHAQIGALELDGVVTVDETVPYTGMPALLAEADIVAQPSLAEGLGLAVLEAMASGTPVITTDIPGTREITTRSDIALVVAPDQVPPLAKALDQLVTDPHVRKSLGERARAHVEEHFSHARMADHTQAALADLITASASRRTAPSNAAAAHVSSQAEPAPHAGRSLQHATAVPKALLLDIGMTVIHPSSTVLGEELRQAGHRSPFEPDRLTAALVLAAEARHLPLPVGISGDDKVALAWGRALGVPDPIALRAFHTCLRRPDLYSDVDPDAHVALRRLREQGIRLAAVANSEGALEDELAATGMRGYFEVVIDSSQVGVEKPRREIFDIAVNALSLSPDQCWFLGDGLVNDVLGARAARIALPLLYDRYDLYGHLPATASVNRLTEVPDAIDRLRRPSS</sequence>
<evidence type="ECO:0000256" key="2">
    <source>
        <dbReference type="ARBA" id="ARBA00022679"/>
    </source>
</evidence>
<dbReference type="CDD" id="cd03801">
    <property type="entry name" value="GT4_PimA-like"/>
    <property type="match status" value="1"/>
</dbReference>
<evidence type="ECO:0000313" key="7">
    <source>
        <dbReference type="Proteomes" id="UP001206483"/>
    </source>
</evidence>
<dbReference type="Gene3D" id="3.40.50.2000">
    <property type="entry name" value="Glycogen Phosphorylase B"/>
    <property type="match status" value="2"/>
</dbReference>
<evidence type="ECO:0000259" key="4">
    <source>
        <dbReference type="Pfam" id="PF00534"/>
    </source>
</evidence>
<keyword evidence="7" id="KW-1185">Reference proteome</keyword>
<dbReference type="InterPro" id="IPR028098">
    <property type="entry name" value="Glyco_trans_4-like_N"/>
</dbReference>
<dbReference type="InterPro" id="IPR050194">
    <property type="entry name" value="Glycosyltransferase_grp1"/>
</dbReference>
<reference evidence="6 7" key="1">
    <citation type="submission" date="2022-06" db="EMBL/GenBank/DDBJ databases">
        <title>Sequencing the genomes of 1000 actinobacteria strains.</title>
        <authorList>
            <person name="Klenk H.-P."/>
        </authorList>
    </citation>
    <scope>NUCLEOTIDE SEQUENCE [LARGE SCALE GENOMIC DNA]</scope>
    <source>
        <strain evidence="6 7">DSM 41656</strain>
    </source>
</reference>
<keyword evidence="1" id="KW-0328">Glycosyltransferase</keyword>
<dbReference type="NCBIfam" id="TIGR01549">
    <property type="entry name" value="HAD-SF-IA-v1"/>
    <property type="match status" value="1"/>
</dbReference>
<evidence type="ECO:0000256" key="1">
    <source>
        <dbReference type="ARBA" id="ARBA00022676"/>
    </source>
</evidence>
<feature type="domain" description="Glycosyl transferase family 1" evidence="4">
    <location>
        <begin position="195"/>
        <end position="363"/>
    </location>
</feature>
<dbReference type="InterPro" id="IPR036412">
    <property type="entry name" value="HAD-like_sf"/>
</dbReference>
<dbReference type="PANTHER" id="PTHR45947:SF3">
    <property type="entry name" value="SULFOQUINOVOSYL TRANSFERASE SQD2"/>
    <property type="match status" value="1"/>
</dbReference>
<dbReference type="InterPro" id="IPR006439">
    <property type="entry name" value="HAD-SF_hydro_IA"/>
</dbReference>
<dbReference type="Gene3D" id="3.40.50.1000">
    <property type="entry name" value="HAD superfamily/HAD-like"/>
    <property type="match status" value="1"/>
</dbReference>
<dbReference type="EMBL" id="JAMZDX010000008">
    <property type="protein sequence ID" value="MCP2313901.1"/>
    <property type="molecule type" value="Genomic_DNA"/>
</dbReference>
<evidence type="ECO:0000256" key="3">
    <source>
        <dbReference type="SAM" id="MobiDB-lite"/>
    </source>
</evidence>
<dbReference type="RefSeq" id="WP_253804189.1">
    <property type="nucleotide sequence ID" value="NZ_BAAAUB010000029.1"/>
</dbReference>
<dbReference type="InterPro" id="IPR023214">
    <property type="entry name" value="HAD_sf"/>
</dbReference>